<evidence type="ECO:0000313" key="6">
    <source>
        <dbReference type="EMBL" id="PIR38228.1"/>
    </source>
</evidence>
<dbReference type="PANTHER" id="PTHR43707">
    <property type="entry name" value="HISTIDYL-TRNA SYNTHETASE"/>
    <property type="match status" value="1"/>
</dbReference>
<dbReference type="Proteomes" id="UP000231333">
    <property type="component" value="Unassembled WGS sequence"/>
</dbReference>
<organism evidence="6 7">
    <name type="scientific">Candidatus Zambryskibacteria bacterium CG10_big_fil_rev_8_21_14_0_10_42_12</name>
    <dbReference type="NCBI Taxonomy" id="1975115"/>
    <lineage>
        <taxon>Bacteria</taxon>
        <taxon>Candidatus Zambryskiibacteriota</taxon>
    </lineage>
</organism>
<evidence type="ECO:0000259" key="5">
    <source>
        <dbReference type="Pfam" id="PF03129"/>
    </source>
</evidence>
<keyword evidence="2" id="KW-0030">Aminoacyl-tRNA synthetase</keyword>
<comment type="similarity">
    <text evidence="1">Belongs to the class-II aminoacyl-tRNA synthetase family.</text>
</comment>
<evidence type="ECO:0000256" key="3">
    <source>
        <dbReference type="ARBA" id="ARBA00030619"/>
    </source>
</evidence>
<feature type="domain" description="Anticodon-binding" evidence="5">
    <location>
        <begin position="306"/>
        <end position="379"/>
    </location>
</feature>
<name>A0A2H0QVD8_9BACT</name>
<dbReference type="InterPro" id="IPR045864">
    <property type="entry name" value="aa-tRNA-synth_II/BPL/LPL"/>
</dbReference>
<dbReference type="EMBL" id="PCXL01000011">
    <property type="protein sequence ID" value="PIR38228.1"/>
    <property type="molecule type" value="Genomic_DNA"/>
</dbReference>
<dbReference type="Gene3D" id="3.40.50.800">
    <property type="entry name" value="Anticodon-binding domain"/>
    <property type="match status" value="1"/>
</dbReference>
<dbReference type="PIRSF" id="PIRSF001549">
    <property type="entry name" value="His-tRNA_synth"/>
    <property type="match status" value="1"/>
</dbReference>
<dbReference type="InterPro" id="IPR036621">
    <property type="entry name" value="Anticodon-bd_dom_sf"/>
</dbReference>
<dbReference type="GO" id="GO:0004821">
    <property type="term" value="F:histidine-tRNA ligase activity"/>
    <property type="evidence" value="ECO:0007669"/>
    <property type="project" value="TreeGrafter"/>
</dbReference>
<feature type="binding site" evidence="4">
    <location>
        <position position="96"/>
    </location>
    <ligand>
        <name>L-histidine</name>
        <dbReference type="ChEBI" id="CHEBI:57595"/>
    </ligand>
</feature>
<dbReference type="SUPFAM" id="SSF55681">
    <property type="entry name" value="Class II aaRS and biotin synthetases"/>
    <property type="match status" value="1"/>
</dbReference>
<keyword evidence="2" id="KW-0436">Ligase</keyword>
<gene>
    <name evidence="6" type="ORF">COV34_01275</name>
</gene>
<dbReference type="Gene3D" id="3.30.930.10">
    <property type="entry name" value="Bira Bifunctional Protein, Domain 2"/>
    <property type="match status" value="1"/>
</dbReference>
<proteinExistence type="inferred from homology"/>
<dbReference type="AlphaFoldDB" id="A0A2H0QVD8"/>
<reference evidence="6 7" key="1">
    <citation type="submission" date="2017-09" db="EMBL/GenBank/DDBJ databases">
        <title>Depth-based differentiation of microbial function through sediment-hosted aquifers and enrichment of novel symbionts in the deep terrestrial subsurface.</title>
        <authorList>
            <person name="Probst A.J."/>
            <person name="Ladd B."/>
            <person name="Jarett J.K."/>
            <person name="Geller-Mcgrath D.E."/>
            <person name="Sieber C.M."/>
            <person name="Emerson J.B."/>
            <person name="Anantharaman K."/>
            <person name="Thomas B.C."/>
            <person name="Malmstrom R."/>
            <person name="Stieglmeier M."/>
            <person name="Klingl A."/>
            <person name="Woyke T."/>
            <person name="Ryan C.M."/>
            <person name="Banfield J.F."/>
        </authorList>
    </citation>
    <scope>NUCLEOTIDE SEQUENCE [LARGE SCALE GENOMIC DNA]</scope>
    <source>
        <strain evidence="6">CG10_big_fil_rev_8_21_14_0_10_42_12</strain>
    </source>
</reference>
<evidence type="ECO:0000256" key="2">
    <source>
        <dbReference type="ARBA" id="ARBA00023146"/>
    </source>
</evidence>
<feature type="binding site" evidence="4">
    <location>
        <position position="85"/>
    </location>
    <ligand>
        <name>L-histidine</name>
        <dbReference type="ChEBI" id="CHEBI:57595"/>
    </ligand>
</feature>
<dbReference type="GO" id="GO:0005737">
    <property type="term" value="C:cytoplasm"/>
    <property type="evidence" value="ECO:0007669"/>
    <property type="project" value="InterPro"/>
</dbReference>
<evidence type="ECO:0000313" key="7">
    <source>
        <dbReference type="Proteomes" id="UP000231333"/>
    </source>
</evidence>
<dbReference type="GO" id="GO:0006427">
    <property type="term" value="P:histidyl-tRNA aminoacylation"/>
    <property type="evidence" value="ECO:0007669"/>
    <property type="project" value="TreeGrafter"/>
</dbReference>
<dbReference type="Pfam" id="PF03129">
    <property type="entry name" value="HGTP_anticodon"/>
    <property type="match status" value="1"/>
</dbReference>
<dbReference type="InterPro" id="IPR004154">
    <property type="entry name" value="Anticodon-bd"/>
</dbReference>
<accession>A0A2H0QVD8</accession>
<dbReference type="SUPFAM" id="SSF52954">
    <property type="entry name" value="Class II aaRS ABD-related"/>
    <property type="match status" value="1"/>
</dbReference>
<dbReference type="InterPro" id="IPR004516">
    <property type="entry name" value="HisRS/HisZ"/>
</dbReference>
<comment type="caution">
    <text evidence="6">The sequence shown here is derived from an EMBL/GenBank/DDBJ whole genome shotgun (WGS) entry which is preliminary data.</text>
</comment>
<evidence type="ECO:0000256" key="4">
    <source>
        <dbReference type="PIRSR" id="PIRSR001549-1"/>
    </source>
</evidence>
<sequence length="381" mass="43651">MNIQKHASYSATEYEKIAEVPIHYGFIPIKTPRITKDDTALSEALEHIDFKDPISEKIALMRFFINQKFHEQDEPRLFYYSKSTRKKTSGHNFSLDILGSNESIADALLIQTVRATLQAEGFKNLTVHINSMGERDTLMRFEKELGNYLRKHIHTVPDKWRAVFQKNTLEITRCTDVLCESFVTTAPAIVNYLSEPARKHFKEVLEYLESVNIPYTINYNLLANKNVANHTVFEITNEDTGTQLARGFRYGKISKKFGVKKDVPVISASVSYEKPKPKISLVINKKSKPLFYFVHLGPSARLKGLRIIETLREARVPVQHALTYDKISGQMQHAQKSGAKYLIIMGQKEACENSIVVRNIATWKQENIPVSEISKLIKQYK</sequence>
<protein>
    <recommendedName>
        <fullName evidence="3">Histidyl-tRNA synthetase</fullName>
    </recommendedName>
</protein>
<evidence type="ECO:0000256" key="1">
    <source>
        <dbReference type="ARBA" id="ARBA00008226"/>
    </source>
</evidence>
<dbReference type="PANTHER" id="PTHR43707:SF1">
    <property type="entry name" value="HISTIDINE--TRNA LIGASE, MITOCHONDRIAL-RELATED"/>
    <property type="match status" value="1"/>
</dbReference>